<accession>A0AAD4T716</accession>
<dbReference type="GO" id="GO:0020037">
    <property type="term" value="F:heme binding"/>
    <property type="evidence" value="ECO:0007669"/>
    <property type="project" value="InterPro"/>
</dbReference>
<dbReference type="Proteomes" id="UP001202328">
    <property type="component" value="Unassembled WGS sequence"/>
</dbReference>
<dbReference type="AlphaFoldDB" id="A0AAD4T716"/>
<dbReference type="GO" id="GO:0005506">
    <property type="term" value="F:iron ion binding"/>
    <property type="evidence" value="ECO:0007669"/>
    <property type="project" value="InterPro"/>
</dbReference>
<evidence type="ECO:0000256" key="4">
    <source>
        <dbReference type="ARBA" id="ARBA00023002"/>
    </source>
</evidence>
<dbReference type="EMBL" id="JAJJMB010004025">
    <property type="protein sequence ID" value="KAI3944570.1"/>
    <property type="molecule type" value="Genomic_DNA"/>
</dbReference>
<keyword evidence="4" id="KW-0560">Oxidoreductase</keyword>
<dbReference type="InterPro" id="IPR001128">
    <property type="entry name" value="Cyt_P450"/>
</dbReference>
<dbReference type="PRINTS" id="PR00463">
    <property type="entry name" value="EP450I"/>
</dbReference>
<keyword evidence="6" id="KW-0472">Membrane</keyword>
<evidence type="ECO:0000256" key="3">
    <source>
        <dbReference type="ARBA" id="ARBA00022723"/>
    </source>
</evidence>
<comment type="similarity">
    <text evidence="1">Belongs to the cytochrome P450 family.</text>
</comment>
<dbReference type="Pfam" id="PF00067">
    <property type="entry name" value="p450"/>
    <property type="match status" value="1"/>
</dbReference>
<dbReference type="InterPro" id="IPR036396">
    <property type="entry name" value="Cyt_P450_sf"/>
</dbReference>
<dbReference type="GO" id="GO:0033075">
    <property type="term" value="P:isoquinoline alkaloid biosynthetic process"/>
    <property type="evidence" value="ECO:0007669"/>
    <property type="project" value="UniProtKB-ARBA"/>
</dbReference>
<evidence type="ECO:0000313" key="8">
    <source>
        <dbReference type="Proteomes" id="UP001202328"/>
    </source>
</evidence>
<dbReference type="PANTHER" id="PTHR47955">
    <property type="entry name" value="CYTOCHROME P450 FAMILY 71 PROTEIN"/>
    <property type="match status" value="1"/>
</dbReference>
<name>A0AAD4T716_9MAGN</name>
<reference evidence="7" key="1">
    <citation type="submission" date="2022-04" db="EMBL/GenBank/DDBJ databases">
        <title>A functionally conserved STORR gene fusion in Papaver species that diverged 16.8 million years ago.</title>
        <authorList>
            <person name="Catania T."/>
        </authorList>
    </citation>
    <scope>NUCLEOTIDE SEQUENCE</scope>
    <source>
        <strain evidence="7">S-188037</strain>
    </source>
</reference>
<feature type="non-terminal residue" evidence="7">
    <location>
        <position position="301"/>
    </location>
</feature>
<dbReference type="GO" id="GO:0016705">
    <property type="term" value="F:oxidoreductase activity, acting on paired donors, with incorporation or reduction of molecular oxygen"/>
    <property type="evidence" value="ECO:0007669"/>
    <property type="project" value="InterPro"/>
</dbReference>
<evidence type="ECO:0000256" key="1">
    <source>
        <dbReference type="ARBA" id="ARBA00010617"/>
    </source>
</evidence>
<dbReference type="GO" id="GO:0004497">
    <property type="term" value="F:monooxygenase activity"/>
    <property type="evidence" value="ECO:0007669"/>
    <property type="project" value="InterPro"/>
</dbReference>
<keyword evidence="6" id="KW-1133">Transmembrane helix</keyword>
<evidence type="ECO:0008006" key="9">
    <source>
        <dbReference type="Google" id="ProtNLM"/>
    </source>
</evidence>
<dbReference type="Gene3D" id="1.10.630.10">
    <property type="entry name" value="Cytochrome P450"/>
    <property type="match status" value="1"/>
</dbReference>
<keyword evidence="8" id="KW-1185">Reference proteome</keyword>
<evidence type="ECO:0000313" key="7">
    <source>
        <dbReference type="EMBL" id="KAI3944570.1"/>
    </source>
</evidence>
<evidence type="ECO:0000256" key="2">
    <source>
        <dbReference type="ARBA" id="ARBA00022617"/>
    </source>
</evidence>
<feature type="transmembrane region" description="Helical" evidence="6">
    <location>
        <begin position="6"/>
        <end position="23"/>
    </location>
</feature>
<gene>
    <name evidence="7" type="ORF">MKW98_021028</name>
</gene>
<keyword evidence="2" id="KW-0349">Heme</keyword>
<dbReference type="PANTHER" id="PTHR47955:SF8">
    <property type="entry name" value="CYTOCHROME P450 71D11-LIKE"/>
    <property type="match status" value="1"/>
</dbReference>
<protein>
    <recommendedName>
        <fullName evidence="9">Cytochrome P450</fullName>
    </recommendedName>
</protein>
<keyword evidence="3" id="KW-0479">Metal-binding</keyword>
<dbReference type="InterPro" id="IPR002401">
    <property type="entry name" value="Cyt_P450_E_grp-I"/>
</dbReference>
<proteinExistence type="inferred from homology"/>
<evidence type="ECO:0000256" key="5">
    <source>
        <dbReference type="ARBA" id="ARBA00023004"/>
    </source>
</evidence>
<keyword evidence="6" id="KW-0812">Transmembrane</keyword>
<organism evidence="7 8">
    <name type="scientific">Papaver atlanticum</name>
    <dbReference type="NCBI Taxonomy" id="357466"/>
    <lineage>
        <taxon>Eukaryota</taxon>
        <taxon>Viridiplantae</taxon>
        <taxon>Streptophyta</taxon>
        <taxon>Embryophyta</taxon>
        <taxon>Tracheophyta</taxon>
        <taxon>Spermatophyta</taxon>
        <taxon>Magnoliopsida</taxon>
        <taxon>Ranunculales</taxon>
        <taxon>Papaveraceae</taxon>
        <taxon>Papaveroideae</taxon>
        <taxon>Papaver</taxon>
    </lineage>
</organism>
<comment type="caution">
    <text evidence="7">The sequence shown here is derived from an EMBL/GenBank/DDBJ whole genome shotgun (WGS) entry which is preliminary data.</text>
</comment>
<sequence length="301" mass="34001">MDIQKLPSIIVFSTLLLFLFMVVKKIRSKSERSNSNLPPGPWKLPLIGNLHNMLCLVPVPHRTLGKLAKKYGPLMQLQLGEVPILVVSSPRAAKQIMKHHDLIFADRPEIYAGKIMFYDSTNVVFSRYGDYWRDMRKNFVMHLLSAKHMQLFRPLREEEVSNTIKNISLQAGIPVNLSKQITSLLSTVTSRAAFGDNCKVSEEVISMIRESLTLVGISVQDLFPSLKLIHRIGGMTSRLLGLHQQVDKFLEGVIQEHKTSKSSKMGNDAVLEEEDLVDVLLRFQERGELSLTTENIKAAIL</sequence>
<dbReference type="SUPFAM" id="SSF48264">
    <property type="entry name" value="Cytochrome P450"/>
    <property type="match status" value="1"/>
</dbReference>
<evidence type="ECO:0000256" key="6">
    <source>
        <dbReference type="SAM" id="Phobius"/>
    </source>
</evidence>
<keyword evidence="5" id="KW-0408">Iron</keyword>